<keyword evidence="2" id="KW-1185">Reference proteome</keyword>
<evidence type="ECO:0000313" key="1">
    <source>
        <dbReference type="EMBL" id="CDH51316.1"/>
    </source>
</evidence>
<reference evidence="1" key="1">
    <citation type="submission" date="2013-08" db="EMBL/GenBank/DDBJ databases">
        <title>Gene expansion shapes genome architecture in the human pathogen Lichtheimia corymbifera: an evolutionary genomics analysis in the ancient terrestrial Mucorales (Mucoromycotina).</title>
        <authorList>
            <person name="Schwartze V.U."/>
            <person name="Winter S."/>
            <person name="Shelest E."/>
            <person name="Marcet-Houben M."/>
            <person name="Horn F."/>
            <person name="Wehner S."/>
            <person name="Hoffmann K."/>
            <person name="Riege K."/>
            <person name="Sammeth M."/>
            <person name="Nowrousian M."/>
            <person name="Valiante V."/>
            <person name="Linde J."/>
            <person name="Jacobsen I.D."/>
            <person name="Marz M."/>
            <person name="Brakhage A.A."/>
            <person name="Gabaldon T."/>
            <person name="Bocker S."/>
            <person name="Voigt K."/>
        </authorList>
    </citation>
    <scope>NUCLEOTIDE SEQUENCE [LARGE SCALE GENOMIC DNA]</scope>
    <source>
        <strain evidence="1">FSU 9682</strain>
    </source>
</reference>
<comment type="caution">
    <text evidence="1">The sequence shown here is derived from an EMBL/GenBank/DDBJ whole genome shotgun (WGS) entry which is preliminary data.</text>
</comment>
<accession>A0A068RQR1</accession>
<gene>
    <name evidence="1" type="ORF">LCOR_02942.1</name>
</gene>
<protein>
    <submittedName>
        <fullName evidence="1">Uncharacterized protein</fullName>
    </submittedName>
</protein>
<dbReference type="Proteomes" id="UP000027586">
    <property type="component" value="Unassembled WGS sequence"/>
</dbReference>
<organism evidence="1 2">
    <name type="scientific">Lichtheimia corymbifera JMRC:FSU:9682</name>
    <dbReference type="NCBI Taxonomy" id="1263082"/>
    <lineage>
        <taxon>Eukaryota</taxon>
        <taxon>Fungi</taxon>
        <taxon>Fungi incertae sedis</taxon>
        <taxon>Mucoromycota</taxon>
        <taxon>Mucoromycotina</taxon>
        <taxon>Mucoromycetes</taxon>
        <taxon>Mucorales</taxon>
        <taxon>Lichtheimiaceae</taxon>
        <taxon>Lichtheimia</taxon>
    </lineage>
</organism>
<name>A0A068RQR1_9FUNG</name>
<sequence>MRRNAGRQANQTYRKLYVLKKEYHDPVAKNLVQYLPSYHKHINMLKDNGYCQKSRTPEDAEVRRRLLQSMVKHLKERSLVEHEFISP</sequence>
<dbReference type="EMBL" id="CBTN010000009">
    <property type="protein sequence ID" value="CDH51316.1"/>
    <property type="molecule type" value="Genomic_DNA"/>
</dbReference>
<dbReference type="VEuPathDB" id="FungiDB:LCOR_02942.1"/>
<proteinExistence type="predicted"/>
<dbReference type="AlphaFoldDB" id="A0A068RQR1"/>
<dbReference type="OrthoDB" id="2284336at2759"/>
<evidence type="ECO:0000313" key="2">
    <source>
        <dbReference type="Proteomes" id="UP000027586"/>
    </source>
</evidence>